<proteinExistence type="predicted"/>
<dbReference type="STRING" id="402600.SAMN05216188_13182"/>
<keyword evidence="2" id="KW-1185">Reference proteome</keyword>
<evidence type="ECO:0000313" key="1">
    <source>
        <dbReference type="EMBL" id="SES30504.1"/>
    </source>
</evidence>
<gene>
    <name evidence="1" type="ORF">SAMN05216188_13182</name>
</gene>
<name>A0A1H9W9K9_9PSEU</name>
<evidence type="ECO:0000313" key="2">
    <source>
        <dbReference type="Proteomes" id="UP000199352"/>
    </source>
</evidence>
<dbReference type="SUPFAM" id="SSF53756">
    <property type="entry name" value="UDP-Glycosyltransferase/glycogen phosphorylase"/>
    <property type="match status" value="1"/>
</dbReference>
<reference evidence="2" key="1">
    <citation type="submission" date="2016-10" db="EMBL/GenBank/DDBJ databases">
        <authorList>
            <person name="Varghese N."/>
            <person name="Submissions S."/>
        </authorList>
    </citation>
    <scope>NUCLEOTIDE SEQUENCE [LARGE SCALE GENOMIC DNA]</scope>
    <source>
        <strain evidence="2">CGMCC 4.3525</strain>
    </source>
</reference>
<dbReference type="RefSeq" id="WP_089961342.1">
    <property type="nucleotide sequence ID" value="NZ_FOFR01000031.1"/>
</dbReference>
<dbReference type="AlphaFoldDB" id="A0A1H9W9K9"/>
<protein>
    <recommendedName>
        <fullName evidence="3">UDP:flavonoid glycosyltransferase YjiC, YdhE family</fullName>
    </recommendedName>
</protein>
<organism evidence="1 2">
    <name type="scientific">Lentzea xinjiangensis</name>
    <dbReference type="NCBI Taxonomy" id="402600"/>
    <lineage>
        <taxon>Bacteria</taxon>
        <taxon>Bacillati</taxon>
        <taxon>Actinomycetota</taxon>
        <taxon>Actinomycetes</taxon>
        <taxon>Pseudonocardiales</taxon>
        <taxon>Pseudonocardiaceae</taxon>
        <taxon>Lentzea</taxon>
    </lineage>
</organism>
<dbReference type="Proteomes" id="UP000199352">
    <property type="component" value="Unassembled WGS sequence"/>
</dbReference>
<accession>A0A1H9W9K9</accession>
<evidence type="ECO:0008006" key="3">
    <source>
        <dbReference type="Google" id="ProtNLM"/>
    </source>
</evidence>
<sequence length="338" mass="36428">MRIDYLSRGTGWAHAARTALVAPALARRPGVEEVTIAASGSAVDYFAMTGLPYHDLRVPDELDHSGYAAYRIREHLRSRDGADRVVVSDELCLASLVCEAPCVLIVCSFRHYDAGPEAFGTADRILLAGWSEVEPVPEAIRSKVTAIGPIVRVVGEDRPTARRVLDLPKDALVVTASFGLFYPTKRDYFRDALSAVLGAWRHAPADAVLVIPLTSATVRELLGGVALPDNARCVGPTGRMDRYHRASNTVLTVGGSTTSHAVRNGIPTVVINPPAGSVESRYAAFLAGRCDHLTRTEGTESAQDLWDMIDHSAHTAELAPPDLRWGTADDVYHAARGT</sequence>
<dbReference type="EMBL" id="FOFR01000031">
    <property type="protein sequence ID" value="SES30504.1"/>
    <property type="molecule type" value="Genomic_DNA"/>
</dbReference>